<organism evidence="2 3">
    <name type="scientific">Halorhabdus utahensis (strain DSM 12940 / JCM 11049 / AX-2)</name>
    <dbReference type="NCBI Taxonomy" id="519442"/>
    <lineage>
        <taxon>Archaea</taxon>
        <taxon>Methanobacteriati</taxon>
        <taxon>Methanobacteriota</taxon>
        <taxon>Stenosarchaea group</taxon>
        <taxon>Halobacteria</taxon>
        <taxon>Halobacteriales</taxon>
        <taxon>Haloarculaceae</taxon>
        <taxon>Halorhabdus</taxon>
    </lineage>
</organism>
<evidence type="ECO:0000313" key="3">
    <source>
        <dbReference type="Proteomes" id="UP000002071"/>
    </source>
</evidence>
<dbReference type="GeneID" id="8384272"/>
<dbReference type="RefSeq" id="WP_015789717.1">
    <property type="nucleotide sequence ID" value="NC_013158.1"/>
</dbReference>
<dbReference type="KEGG" id="hut:Huta_1978"/>
<gene>
    <name evidence="2" type="ordered locus">Huta_1978</name>
</gene>
<dbReference type="InterPro" id="IPR017850">
    <property type="entry name" value="Alkaline_phosphatase_core_sf"/>
</dbReference>
<dbReference type="EMBL" id="CP001687">
    <property type="protein sequence ID" value="ACV12146.1"/>
    <property type="molecule type" value="Genomic_DNA"/>
</dbReference>
<dbReference type="HOGENOM" id="CLU_069530_0_0_2"/>
<evidence type="ECO:0000313" key="2">
    <source>
        <dbReference type="EMBL" id="ACV12146.1"/>
    </source>
</evidence>
<dbReference type="Proteomes" id="UP000002071">
    <property type="component" value="Chromosome"/>
</dbReference>
<protein>
    <recommendedName>
        <fullName evidence="4">Sulfatase N-terminal domain-containing protein</fullName>
    </recommendedName>
</protein>
<evidence type="ECO:0000256" key="1">
    <source>
        <dbReference type="SAM" id="MobiDB-lite"/>
    </source>
</evidence>
<dbReference type="Gene3D" id="3.40.720.10">
    <property type="entry name" value="Alkaline Phosphatase, subunit A"/>
    <property type="match status" value="1"/>
</dbReference>
<proteinExistence type="predicted"/>
<accession>C7NT71</accession>
<feature type="region of interest" description="Disordered" evidence="1">
    <location>
        <begin position="283"/>
        <end position="307"/>
    </location>
</feature>
<dbReference type="AlphaFoldDB" id="C7NT71"/>
<feature type="compositionally biased region" description="Basic and acidic residues" evidence="1">
    <location>
        <begin position="298"/>
        <end position="307"/>
    </location>
</feature>
<dbReference type="SUPFAM" id="SSF53649">
    <property type="entry name" value="Alkaline phosphatase-like"/>
    <property type="match status" value="1"/>
</dbReference>
<keyword evidence="3" id="KW-1185">Reference proteome</keyword>
<dbReference type="eggNOG" id="arCOG04525">
    <property type="taxonomic scope" value="Archaea"/>
</dbReference>
<reference evidence="2 3" key="1">
    <citation type="journal article" date="2009" name="Stand. Genomic Sci.">
        <title>Complete genome sequence of Halorhabdus utahensis type strain (AX-2).</title>
        <authorList>
            <person name="Anderson I."/>
            <person name="Tindall B.J."/>
            <person name="Pomrenke H."/>
            <person name="Goker M."/>
            <person name="Lapidus A."/>
            <person name="Nolan M."/>
            <person name="Copeland A."/>
            <person name="Glavina Del Rio T."/>
            <person name="Chen F."/>
            <person name="Tice H."/>
            <person name="Cheng J.F."/>
            <person name="Lucas S."/>
            <person name="Chertkov O."/>
            <person name="Bruce D."/>
            <person name="Brettin T."/>
            <person name="Detter J.C."/>
            <person name="Han C."/>
            <person name="Goodwin L."/>
            <person name="Land M."/>
            <person name="Hauser L."/>
            <person name="Chang Y.J."/>
            <person name="Jeffries C.D."/>
            <person name="Pitluck S."/>
            <person name="Pati A."/>
            <person name="Mavromatis K."/>
            <person name="Ivanova N."/>
            <person name="Ovchinnikova G."/>
            <person name="Chen A."/>
            <person name="Palaniappan K."/>
            <person name="Chain P."/>
            <person name="Rohde M."/>
            <person name="Bristow J."/>
            <person name="Eisen J.A."/>
            <person name="Markowitz V."/>
            <person name="Hugenholtz P."/>
            <person name="Kyrpides N.C."/>
            <person name="Klenk H.P."/>
        </authorList>
    </citation>
    <scope>NUCLEOTIDE SEQUENCE [LARGE SCALE GENOMIC DNA]</scope>
    <source>
        <strain evidence="3">DSM 12940 / JCM 11049 / AX-2</strain>
    </source>
</reference>
<sequence length="307" mass="34407">MVSLPEPIASFVRWLPSEFSTASVLKRELKARLVRPFVRQDYETISYGERDWDTLVVLDACRYDVFAANNPFTVPAERVNSNASHTSDFLSANFAGDHPDTVYVTASPQVANHGGDFAHVEHVWRDGWDEATDTVLPETMTDRALEVAQTHPEKRLIVHYMQPHYPFIGEAGADLAAQGSFLDGRADRAYPSVWERLDAGAADEAQVWDAYEENLRIALPEVQRLVEALDGKTVVTSDHGNLFGERVSPLPIDIYGHPPGIADEELTAVPWVELPFEQRREIRKTETRSATTDDGDVEERLESLGYV</sequence>
<name>C7NT71_HALUD</name>
<evidence type="ECO:0008006" key="4">
    <source>
        <dbReference type="Google" id="ProtNLM"/>
    </source>
</evidence>
<dbReference type="OrthoDB" id="100846at2157"/>